<organism evidence="2 3">
    <name type="scientific">Polystyrenella longa</name>
    <dbReference type="NCBI Taxonomy" id="2528007"/>
    <lineage>
        <taxon>Bacteria</taxon>
        <taxon>Pseudomonadati</taxon>
        <taxon>Planctomycetota</taxon>
        <taxon>Planctomycetia</taxon>
        <taxon>Planctomycetales</taxon>
        <taxon>Planctomycetaceae</taxon>
        <taxon>Polystyrenella</taxon>
    </lineage>
</organism>
<gene>
    <name evidence="2" type="ORF">Pla110_01160</name>
</gene>
<evidence type="ECO:0008006" key="4">
    <source>
        <dbReference type="Google" id="ProtNLM"/>
    </source>
</evidence>
<keyword evidence="1" id="KW-0472">Membrane</keyword>
<feature type="transmembrane region" description="Helical" evidence="1">
    <location>
        <begin position="18"/>
        <end position="36"/>
    </location>
</feature>
<feature type="transmembrane region" description="Helical" evidence="1">
    <location>
        <begin position="320"/>
        <end position="337"/>
    </location>
</feature>
<dbReference type="Proteomes" id="UP000317178">
    <property type="component" value="Chromosome"/>
</dbReference>
<feature type="transmembrane region" description="Helical" evidence="1">
    <location>
        <begin position="113"/>
        <end position="132"/>
    </location>
</feature>
<feature type="transmembrane region" description="Helical" evidence="1">
    <location>
        <begin position="454"/>
        <end position="481"/>
    </location>
</feature>
<dbReference type="RefSeq" id="WP_144992141.1">
    <property type="nucleotide sequence ID" value="NZ_CP036281.1"/>
</dbReference>
<keyword evidence="1" id="KW-1133">Transmembrane helix</keyword>
<feature type="transmembrane region" description="Helical" evidence="1">
    <location>
        <begin position="232"/>
        <end position="254"/>
    </location>
</feature>
<proteinExistence type="predicted"/>
<feature type="transmembrane region" description="Helical" evidence="1">
    <location>
        <begin position="501"/>
        <end position="524"/>
    </location>
</feature>
<keyword evidence="1" id="KW-0812">Transmembrane</keyword>
<evidence type="ECO:0000313" key="3">
    <source>
        <dbReference type="Proteomes" id="UP000317178"/>
    </source>
</evidence>
<dbReference type="InterPro" id="IPR031566">
    <property type="entry name" value="CitMHS_2"/>
</dbReference>
<protein>
    <recommendedName>
        <fullName evidence="4">Citrate transporter</fullName>
    </recommendedName>
</protein>
<reference evidence="2 3" key="1">
    <citation type="submission" date="2019-02" db="EMBL/GenBank/DDBJ databases">
        <title>Deep-cultivation of Planctomycetes and their phenomic and genomic characterization uncovers novel biology.</title>
        <authorList>
            <person name="Wiegand S."/>
            <person name="Jogler M."/>
            <person name="Boedeker C."/>
            <person name="Pinto D."/>
            <person name="Vollmers J."/>
            <person name="Rivas-Marin E."/>
            <person name="Kohn T."/>
            <person name="Peeters S.H."/>
            <person name="Heuer A."/>
            <person name="Rast P."/>
            <person name="Oberbeckmann S."/>
            <person name="Bunk B."/>
            <person name="Jeske O."/>
            <person name="Meyerdierks A."/>
            <person name="Storesund J.E."/>
            <person name="Kallscheuer N."/>
            <person name="Luecker S."/>
            <person name="Lage O.M."/>
            <person name="Pohl T."/>
            <person name="Merkel B.J."/>
            <person name="Hornburger P."/>
            <person name="Mueller R.-W."/>
            <person name="Bruemmer F."/>
            <person name="Labrenz M."/>
            <person name="Spormann A.M."/>
            <person name="Op den Camp H."/>
            <person name="Overmann J."/>
            <person name="Amann R."/>
            <person name="Jetten M.S.M."/>
            <person name="Mascher T."/>
            <person name="Medema M.H."/>
            <person name="Devos D.P."/>
            <person name="Kaster A.-K."/>
            <person name="Ovreas L."/>
            <person name="Rohde M."/>
            <person name="Galperin M.Y."/>
            <person name="Jogler C."/>
        </authorList>
    </citation>
    <scope>NUCLEOTIDE SEQUENCE [LARGE SCALE GENOMIC DNA]</scope>
    <source>
        <strain evidence="2 3">Pla110</strain>
    </source>
</reference>
<keyword evidence="3" id="KW-1185">Reference proteome</keyword>
<dbReference type="AlphaFoldDB" id="A0A518CGR3"/>
<dbReference type="EMBL" id="CP036281">
    <property type="protein sequence ID" value="QDU78415.1"/>
    <property type="molecule type" value="Genomic_DNA"/>
</dbReference>
<accession>A0A518CGR3</accession>
<feature type="transmembrane region" description="Helical" evidence="1">
    <location>
        <begin position="421"/>
        <end position="442"/>
    </location>
</feature>
<evidence type="ECO:0000256" key="1">
    <source>
        <dbReference type="SAM" id="Phobius"/>
    </source>
</evidence>
<feature type="transmembrane region" description="Helical" evidence="1">
    <location>
        <begin position="83"/>
        <end position="101"/>
    </location>
</feature>
<dbReference type="Pfam" id="PF16980">
    <property type="entry name" value="CitMHS_2"/>
    <property type="match status" value="1"/>
</dbReference>
<feature type="transmembrane region" description="Helical" evidence="1">
    <location>
        <begin position="199"/>
        <end position="220"/>
    </location>
</feature>
<feature type="transmembrane region" description="Helical" evidence="1">
    <location>
        <begin position="386"/>
        <end position="409"/>
    </location>
</feature>
<feature type="transmembrane region" description="Helical" evidence="1">
    <location>
        <begin position="357"/>
        <end position="374"/>
    </location>
</feature>
<name>A0A518CGR3_9PLAN</name>
<sequence>MTEVSAISFNEQKMSRRYALSLIAAIVLSFLGWQILHDGGSHASAVAAGSATEHAVEHGAEPHGAAEGAVPAEEKHHDIAPDFYSILPFAALLLCIALLPLFHKTEHWWEHNWNRFTVAVVLGAVTLFYYAFLYGHGVTDHTAHTTSEPGLGAAVVVLKNALLVEYIPFITLLFSLYVISGGIAIEGHLVGRPKLNTGLIGLGALLASFIGTTGAAMLLIRPLLRANANRDYVAHTVIFFIFVVCNTGGCLLPIGDPPLFLGYLRGVPFTWTLELWPEWLFVNFLLIGVYFTWDTLKYLKENRTKIEAKPENPEKFKIRGVLNSVWLVGVIICVALLDPSKAVPGTDWHAPMYFREVMMLILTGLSLIFTSVSIRQKNSFNYDAILEVAALFVGIFICMQAPIQILNVYGKFLGFDSPTKFYWGTGILSSFLDNAPTYVVFFETAKTMEPTGTVVAGVGELMLSAISLGAVFMGAMTYIGNGPNFMVKAIAEKNNVRMPSFFGYMAYSCAVLLPISIIMNLIFLL</sequence>
<dbReference type="KEGG" id="plon:Pla110_01160"/>
<dbReference type="OrthoDB" id="9765532at2"/>
<feature type="transmembrane region" description="Helical" evidence="1">
    <location>
        <begin position="279"/>
        <end position="299"/>
    </location>
</feature>
<evidence type="ECO:0000313" key="2">
    <source>
        <dbReference type="EMBL" id="QDU78415.1"/>
    </source>
</evidence>